<evidence type="ECO:0000313" key="2">
    <source>
        <dbReference type="EMBL" id="GFT77073.1"/>
    </source>
</evidence>
<proteinExistence type="predicted"/>
<reference evidence="1" key="1">
    <citation type="submission" date="2020-08" db="EMBL/GenBank/DDBJ databases">
        <title>Multicomponent nature underlies the extraordinary mechanical properties of spider dragline silk.</title>
        <authorList>
            <person name="Kono N."/>
            <person name="Nakamura H."/>
            <person name="Mori M."/>
            <person name="Yoshida Y."/>
            <person name="Ohtoshi R."/>
            <person name="Malay A.D."/>
            <person name="Moran D.A.P."/>
            <person name="Tomita M."/>
            <person name="Numata K."/>
            <person name="Arakawa K."/>
        </authorList>
    </citation>
    <scope>NUCLEOTIDE SEQUENCE</scope>
</reference>
<gene>
    <name evidence="4" type="ORF">NPIL_39761</name>
    <name evidence="3" type="ORF">NPIL_486151</name>
    <name evidence="2" type="ORF">NPIL_488721</name>
    <name evidence="1" type="ORF">NPIL_48971</name>
</gene>
<evidence type="ECO:0000313" key="1">
    <source>
        <dbReference type="EMBL" id="GFT05338.1"/>
    </source>
</evidence>
<sequence length="82" mass="8764">MKMKSRRHPIRDAAGNEARERCGVHPGALLLRSTVSSWTTPGVTACGSGGDPSLIGQPWRILGRGDAKGEIEDGCSVWFDTV</sequence>
<dbReference type="EMBL" id="BMAW01131638">
    <property type="protein sequence ID" value="GFU40214.1"/>
    <property type="molecule type" value="Genomic_DNA"/>
</dbReference>
<evidence type="ECO:0000313" key="5">
    <source>
        <dbReference type="Proteomes" id="UP000887013"/>
    </source>
</evidence>
<dbReference type="EMBL" id="BMAW01071220">
    <property type="protein sequence ID" value="GFT77073.1"/>
    <property type="molecule type" value="Genomic_DNA"/>
</dbReference>
<dbReference type="EMBL" id="BMAW01007782">
    <property type="protein sequence ID" value="GFT05338.1"/>
    <property type="molecule type" value="Genomic_DNA"/>
</dbReference>
<dbReference type="EMBL" id="BMAW01038458">
    <property type="protein sequence ID" value="GFU52207.1"/>
    <property type="molecule type" value="Genomic_DNA"/>
</dbReference>
<organism evidence="1 5">
    <name type="scientific">Nephila pilipes</name>
    <name type="common">Giant wood spider</name>
    <name type="synonym">Nephila maculata</name>
    <dbReference type="NCBI Taxonomy" id="299642"/>
    <lineage>
        <taxon>Eukaryota</taxon>
        <taxon>Metazoa</taxon>
        <taxon>Ecdysozoa</taxon>
        <taxon>Arthropoda</taxon>
        <taxon>Chelicerata</taxon>
        <taxon>Arachnida</taxon>
        <taxon>Araneae</taxon>
        <taxon>Araneomorphae</taxon>
        <taxon>Entelegynae</taxon>
        <taxon>Araneoidea</taxon>
        <taxon>Nephilidae</taxon>
        <taxon>Nephila</taxon>
    </lineage>
</organism>
<keyword evidence="5" id="KW-1185">Reference proteome</keyword>
<dbReference type="AlphaFoldDB" id="A0A8X6NB32"/>
<evidence type="ECO:0000313" key="3">
    <source>
        <dbReference type="EMBL" id="GFU40214.1"/>
    </source>
</evidence>
<dbReference type="Proteomes" id="UP000887013">
    <property type="component" value="Unassembled WGS sequence"/>
</dbReference>
<accession>A0A8X6NB32</accession>
<protein>
    <submittedName>
        <fullName evidence="1">Uncharacterized protein</fullName>
    </submittedName>
</protein>
<comment type="caution">
    <text evidence="1">The sequence shown here is derived from an EMBL/GenBank/DDBJ whole genome shotgun (WGS) entry which is preliminary data.</text>
</comment>
<evidence type="ECO:0000313" key="4">
    <source>
        <dbReference type="EMBL" id="GFU52207.1"/>
    </source>
</evidence>
<name>A0A8X6NB32_NEPPI</name>